<sequence>MIRDILSFIDDAAAGTAHVKALLGLAERFDAQLELGVLTAGPMMFPALAPYTSLYLPEIALRDDGEAELSRVRAQVAAAADRVNVWGFHDSIGWLAADVRDSRQIADLIVIGASDAWLHGWLRRRMIETLVLSAGTPLLLLPPSGWSGKVGHAMLGWKPSAHANRVVHDLVALAEPGARIDIVTIGRAVEPEPDSVVPGSGIVRHLTRHGFAVELHRLDEDGVEADQLSAFAIDRGADLLAVGGFAHSRVRDIVLGGVTQGLIEKTELPVLMAH</sequence>
<feature type="domain" description="UspA" evidence="1">
    <location>
        <begin position="209"/>
        <end position="273"/>
    </location>
</feature>
<protein>
    <submittedName>
        <fullName evidence="2">Universal stress protein</fullName>
    </submittedName>
</protein>
<dbReference type="RefSeq" id="WP_343887378.1">
    <property type="nucleotide sequence ID" value="NZ_BAAAEH010000002.1"/>
</dbReference>
<accession>A0ABU9Y0J1</accession>
<evidence type="ECO:0000313" key="3">
    <source>
        <dbReference type="Proteomes" id="UP001419910"/>
    </source>
</evidence>
<gene>
    <name evidence="2" type="ORF">ABC974_06780</name>
</gene>
<evidence type="ECO:0000313" key="2">
    <source>
        <dbReference type="EMBL" id="MEN2789321.1"/>
    </source>
</evidence>
<dbReference type="Gene3D" id="3.40.50.12370">
    <property type="match status" value="1"/>
</dbReference>
<dbReference type="SUPFAM" id="SSF52402">
    <property type="entry name" value="Adenine nucleotide alpha hydrolases-like"/>
    <property type="match status" value="2"/>
</dbReference>
<dbReference type="InterPro" id="IPR006016">
    <property type="entry name" value="UspA"/>
</dbReference>
<keyword evidence="3" id="KW-1185">Reference proteome</keyword>
<dbReference type="Pfam" id="PF00582">
    <property type="entry name" value="Usp"/>
    <property type="match status" value="1"/>
</dbReference>
<proteinExistence type="predicted"/>
<dbReference type="EMBL" id="JBDIME010000004">
    <property type="protein sequence ID" value="MEN2789321.1"/>
    <property type="molecule type" value="Genomic_DNA"/>
</dbReference>
<evidence type="ECO:0000259" key="1">
    <source>
        <dbReference type="Pfam" id="PF00582"/>
    </source>
</evidence>
<dbReference type="CDD" id="cd00293">
    <property type="entry name" value="USP-like"/>
    <property type="match status" value="1"/>
</dbReference>
<comment type="caution">
    <text evidence="2">The sequence shown here is derived from an EMBL/GenBank/DDBJ whole genome shotgun (WGS) entry which is preliminary data.</text>
</comment>
<organism evidence="2 3">
    <name type="scientific">Sphingomonas oligophenolica</name>
    <dbReference type="NCBI Taxonomy" id="301154"/>
    <lineage>
        <taxon>Bacteria</taxon>
        <taxon>Pseudomonadati</taxon>
        <taxon>Pseudomonadota</taxon>
        <taxon>Alphaproteobacteria</taxon>
        <taxon>Sphingomonadales</taxon>
        <taxon>Sphingomonadaceae</taxon>
        <taxon>Sphingomonas</taxon>
    </lineage>
</organism>
<reference evidence="2 3" key="1">
    <citation type="submission" date="2024-05" db="EMBL/GenBank/DDBJ databases">
        <authorList>
            <person name="Liu Q."/>
            <person name="Xin Y.-H."/>
        </authorList>
    </citation>
    <scope>NUCLEOTIDE SEQUENCE [LARGE SCALE GENOMIC DNA]</scope>
    <source>
        <strain evidence="2 3">CGMCC 1.10181</strain>
    </source>
</reference>
<name>A0ABU9Y0J1_9SPHN</name>
<dbReference type="Proteomes" id="UP001419910">
    <property type="component" value="Unassembled WGS sequence"/>
</dbReference>